<evidence type="ECO:0000313" key="4">
    <source>
        <dbReference type="Proteomes" id="UP000054618"/>
    </source>
</evidence>
<evidence type="ECO:0000256" key="1">
    <source>
        <dbReference type="ARBA" id="ARBA00022676"/>
    </source>
</evidence>
<dbReference type="PATRIC" id="fig|45073.5.peg.1812"/>
<organism evidence="3 4">
    <name type="scientific">Legionella quinlivanii</name>
    <dbReference type="NCBI Taxonomy" id="45073"/>
    <lineage>
        <taxon>Bacteria</taxon>
        <taxon>Pseudomonadati</taxon>
        <taxon>Pseudomonadota</taxon>
        <taxon>Gammaproteobacteria</taxon>
        <taxon>Legionellales</taxon>
        <taxon>Legionellaceae</taxon>
        <taxon>Legionella</taxon>
    </lineage>
</organism>
<dbReference type="InterPro" id="IPR051199">
    <property type="entry name" value="LPS_LOS_Heptosyltrfase"/>
</dbReference>
<dbReference type="GO" id="GO:0008713">
    <property type="term" value="F:ADP-heptose-lipopolysaccharide heptosyltransferase activity"/>
    <property type="evidence" value="ECO:0007669"/>
    <property type="project" value="TreeGrafter"/>
</dbReference>
<dbReference type="CDD" id="cd03789">
    <property type="entry name" value="GT9_LPS_heptosyltransferase"/>
    <property type="match status" value="1"/>
</dbReference>
<keyword evidence="4" id="KW-1185">Reference proteome</keyword>
<dbReference type="EMBL" id="LNYS01000008">
    <property type="protein sequence ID" value="KTD50391.1"/>
    <property type="molecule type" value="Genomic_DNA"/>
</dbReference>
<dbReference type="GO" id="GO:0009244">
    <property type="term" value="P:lipopolysaccharide core region biosynthetic process"/>
    <property type="evidence" value="ECO:0007669"/>
    <property type="project" value="TreeGrafter"/>
</dbReference>
<dbReference type="OrthoDB" id="9781892at2"/>
<dbReference type="Pfam" id="PF01075">
    <property type="entry name" value="Glyco_transf_9"/>
    <property type="match status" value="1"/>
</dbReference>
<dbReference type="RefSeq" id="WP_058507916.1">
    <property type="nucleotide sequence ID" value="NZ_CAAAIK010000001.1"/>
</dbReference>
<dbReference type="GO" id="GO:0005829">
    <property type="term" value="C:cytosol"/>
    <property type="evidence" value="ECO:0007669"/>
    <property type="project" value="TreeGrafter"/>
</dbReference>
<dbReference type="AlphaFoldDB" id="A0A0W0Y040"/>
<dbReference type="PANTHER" id="PTHR30160:SF21">
    <property type="entry name" value="LIPOPOLYSACCHARIDE CORE HEPTOSYLTRANSFERASE OPSX"/>
    <property type="match status" value="1"/>
</dbReference>
<comment type="caution">
    <text evidence="3">The sequence shown here is derived from an EMBL/GenBank/DDBJ whole genome shotgun (WGS) entry which is preliminary data.</text>
</comment>
<dbReference type="Gene3D" id="3.40.50.2000">
    <property type="entry name" value="Glycogen Phosphorylase B"/>
    <property type="match status" value="2"/>
</dbReference>
<keyword evidence="1" id="KW-0328">Glycosyltransferase</keyword>
<name>A0A0W0Y040_9GAMM</name>
<dbReference type="PANTHER" id="PTHR30160">
    <property type="entry name" value="TETRAACYLDISACCHARIDE 4'-KINASE-RELATED"/>
    <property type="match status" value="1"/>
</dbReference>
<dbReference type="InterPro" id="IPR002201">
    <property type="entry name" value="Glyco_trans_9"/>
</dbReference>
<evidence type="ECO:0000313" key="3">
    <source>
        <dbReference type="EMBL" id="KTD50391.1"/>
    </source>
</evidence>
<accession>A0A0W0Y040</accession>
<dbReference type="Proteomes" id="UP000054618">
    <property type="component" value="Unassembled WGS sequence"/>
</dbReference>
<reference evidence="3 4" key="1">
    <citation type="submission" date="2015-11" db="EMBL/GenBank/DDBJ databases">
        <title>Genomic analysis of 38 Legionella species identifies large and diverse effector repertoires.</title>
        <authorList>
            <person name="Burstein D."/>
            <person name="Amaro F."/>
            <person name="Zusman T."/>
            <person name="Lifshitz Z."/>
            <person name="Cohen O."/>
            <person name="Gilbert J.A."/>
            <person name="Pupko T."/>
            <person name="Shuman H.A."/>
            <person name="Segal G."/>
        </authorList>
    </citation>
    <scope>NUCLEOTIDE SEQUENCE [LARGE SCALE GENOMIC DNA]</scope>
    <source>
        <strain evidence="3 4">CDC#1442-AUS-E</strain>
    </source>
</reference>
<protein>
    <submittedName>
        <fullName evidence="3">Heptosyl transferase, glycosyltransferase family 9 protein</fullName>
    </submittedName>
</protein>
<dbReference type="STRING" id="45073.Lqui_1716"/>
<keyword evidence="2 3" id="KW-0808">Transferase</keyword>
<dbReference type="SUPFAM" id="SSF53756">
    <property type="entry name" value="UDP-Glycosyltransferase/glycogen phosphorylase"/>
    <property type="match status" value="1"/>
</dbReference>
<sequence length="355" mass="39049">MIKSICIVRLSALGDVLMLVPLVRRLQDSLPNVSITWVISRPAYDLVEGMDGVEFLVINKPDSIADYWRFYKQMRGRSFDVLLAPQASFRANLLYPLIKAKRKIGYDALRAKDGHAWFVRESIAPGNDHTLDGFLKFADVLDIPESALRWDLPIAAADYGWAEDHLPKQGPLLLVNPAASKPERSWLVERYVTIIRYAQHKWNAQVVLTGGPGAYDRNLADQILQEADCVDLVGKTKPRQLLAVISKANLLLCPDTGPSHMAAAVGTPVIALHAVTSADVSGPYTFRHLAVDCYPEAVTSVLNKSASENVWGTHAHGPDTMKLITVEAVIKRLDEVFQSAALKGSDVSMVDALTS</sequence>
<proteinExistence type="predicted"/>
<evidence type="ECO:0000256" key="2">
    <source>
        <dbReference type="ARBA" id="ARBA00022679"/>
    </source>
</evidence>
<gene>
    <name evidence="3" type="ORF">Lqui_1716</name>
</gene>